<dbReference type="InterPro" id="IPR031331">
    <property type="entry name" value="NEUT/ALK_ceramidase_C"/>
</dbReference>
<protein>
    <recommendedName>
        <fullName evidence="3">Neutral ceramidase</fullName>
        <ecNumber evidence="3">3.5.1.23</ecNumber>
    </recommendedName>
</protein>
<evidence type="ECO:0000313" key="7">
    <source>
        <dbReference type="EMBL" id="MCD7457136.1"/>
    </source>
</evidence>
<dbReference type="Pfam" id="PF04734">
    <property type="entry name" value="Ceramidase_alk"/>
    <property type="match status" value="1"/>
</dbReference>
<dbReference type="InterPro" id="IPR006823">
    <property type="entry name" value="Ceramidase_alk"/>
</dbReference>
<gene>
    <name evidence="7" type="ORF">HAX54_034324</name>
</gene>
<evidence type="ECO:0000256" key="3">
    <source>
        <dbReference type="RuleBase" id="RU366019"/>
    </source>
</evidence>
<keyword evidence="4" id="KW-0812">Transmembrane</keyword>
<evidence type="ECO:0000256" key="1">
    <source>
        <dbReference type="ARBA" id="ARBA00009835"/>
    </source>
</evidence>
<feature type="domain" description="Neutral/alkaline non-lysosomal ceramidase C-terminal" evidence="6">
    <location>
        <begin position="270"/>
        <end position="364"/>
    </location>
</feature>
<keyword evidence="2 3" id="KW-0378">Hydrolase</keyword>
<evidence type="ECO:0000259" key="5">
    <source>
        <dbReference type="Pfam" id="PF04734"/>
    </source>
</evidence>
<dbReference type="Proteomes" id="UP000823775">
    <property type="component" value="Unassembled WGS sequence"/>
</dbReference>
<keyword evidence="8" id="KW-1185">Reference proteome</keyword>
<reference evidence="7 8" key="1">
    <citation type="journal article" date="2021" name="BMC Genomics">
        <title>Datura genome reveals duplications of psychoactive alkaloid biosynthetic genes and high mutation rate following tissue culture.</title>
        <authorList>
            <person name="Rajewski A."/>
            <person name="Carter-House D."/>
            <person name="Stajich J."/>
            <person name="Litt A."/>
        </authorList>
    </citation>
    <scope>NUCLEOTIDE SEQUENCE [LARGE SCALE GENOMIC DNA]</scope>
    <source>
        <strain evidence="7">AR-01</strain>
    </source>
</reference>
<dbReference type="EC" id="3.5.1.23" evidence="3"/>
<comment type="catalytic activity">
    <reaction evidence="3">
        <text>an N-acylsphing-4-enine + H2O = sphing-4-enine + a fatty acid</text>
        <dbReference type="Rhea" id="RHEA:20856"/>
        <dbReference type="ChEBI" id="CHEBI:15377"/>
        <dbReference type="ChEBI" id="CHEBI:28868"/>
        <dbReference type="ChEBI" id="CHEBI:52639"/>
        <dbReference type="ChEBI" id="CHEBI:57756"/>
        <dbReference type="EC" id="3.5.1.23"/>
    </reaction>
</comment>
<dbReference type="PANTHER" id="PTHR12670:SF13">
    <property type="entry name" value="NEUTRAL CERAMIDASE"/>
    <property type="match status" value="1"/>
</dbReference>
<keyword evidence="4" id="KW-1133">Transmembrane helix</keyword>
<organism evidence="7 8">
    <name type="scientific">Datura stramonium</name>
    <name type="common">Jimsonweed</name>
    <name type="synonym">Common thornapple</name>
    <dbReference type="NCBI Taxonomy" id="4076"/>
    <lineage>
        <taxon>Eukaryota</taxon>
        <taxon>Viridiplantae</taxon>
        <taxon>Streptophyta</taxon>
        <taxon>Embryophyta</taxon>
        <taxon>Tracheophyta</taxon>
        <taxon>Spermatophyta</taxon>
        <taxon>Magnoliopsida</taxon>
        <taxon>eudicotyledons</taxon>
        <taxon>Gunneridae</taxon>
        <taxon>Pentapetalae</taxon>
        <taxon>asterids</taxon>
        <taxon>lamiids</taxon>
        <taxon>Solanales</taxon>
        <taxon>Solanaceae</taxon>
        <taxon>Solanoideae</taxon>
        <taxon>Datureae</taxon>
        <taxon>Datura</taxon>
    </lineage>
</organism>
<sequence length="364" mass="40065">MAKKTEEVAALLTTTTGCSGAHERLLAQDLYCNFIGLCSTIIEAIVTAIELSIVQAHNNLRPGSIFINKVDYLVILITLLVMAMTSSVWAVGLDGPGVFGFQQGDTEINPFWKKLRDVLRKPSPYQEDCQKPKTVLLDTERCFAISLGASNTSDSNYQARKSNTSVPGEFTTMAGRRLREAVKETLISSGNGEFDDQTHVVIAGLTNAYSQYITTSKTKNKDNGAASTLYGPHTLSAYIQEFKKLAESMAKGENINKGLTTRPFLIQLRNTRKGDSAVATFWSANPRYDLLTEGTFAVVEMLQGESWLPAYDDDDFCLFFKWQADNSTGIARAAANSTANVNSYGYATLEWEVPEEANTGVYRF</sequence>
<dbReference type="PANTHER" id="PTHR12670">
    <property type="entry name" value="CERAMIDASE"/>
    <property type="match status" value="1"/>
</dbReference>
<dbReference type="PROSITE" id="PS51257">
    <property type="entry name" value="PROKAR_LIPOPROTEIN"/>
    <property type="match status" value="1"/>
</dbReference>
<feature type="domain" description="Neutral/alkaline non-lysosomal ceramidase N-terminal" evidence="5">
    <location>
        <begin position="83"/>
        <end position="240"/>
    </location>
</feature>
<keyword evidence="3" id="KW-0443">Lipid metabolism</keyword>
<comment type="caution">
    <text evidence="7">The sequence shown here is derived from an EMBL/GenBank/DDBJ whole genome shotgun (WGS) entry which is preliminary data.</text>
</comment>
<evidence type="ECO:0000313" key="8">
    <source>
        <dbReference type="Proteomes" id="UP000823775"/>
    </source>
</evidence>
<keyword evidence="3" id="KW-0746">Sphingolipid metabolism</keyword>
<evidence type="ECO:0000259" key="6">
    <source>
        <dbReference type="Pfam" id="PF17048"/>
    </source>
</evidence>
<proteinExistence type="inferred from homology"/>
<dbReference type="InterPro" id="IPR038445">
    <property type="entry name" value="NCDase_C_sf"/>
</dbReference>
<dbReference type="EMBL" id="JACEIK010000443">
    <property type="protein sequence ID" value="MCD7457136.1"/>
    <property type="molecule type" value="Genomic_DNA"/>
</dbReference>
<feature type="transmembrane region" description="Helical" evidence="4">
    <location>
        <begin position="72"/>
        <end position="92"/>
    </location>
</feature>
<evidence type="ECO:0000256" key="2">
    <source>
        <dbReference type="ARBA" id="ARBA00022801"/>
    </source>
</evidence>
<dbReference type="InterPro" id="IPR031329">
    <property type="entry name" value="NEUT/ALK_ceramidase_N"/>
</dbReference>
<keyword evidence="4" id="KW-0472">Membrane</keyword>
<evidence type="ECO:0000256" key="4">
    <source>
        <dbReference type="SAM" id="Phobius"/>
    </source>
</evidence>
<name>A0ABS8SE15_DATST</name>
<comment type="similarity">
    <text evidence="1 3">Belongs to the neutral ceramidase family.</text>
</comment>
<dbReference type="Gene3D" id="2.60.40.2300">
    <property type="entry name" value="Neutral/alkaline non-lysosomal ceramidase, C-terminal domain"/>
    <property type="match status" value="1"/>
</dbReference>
<accession>A0ABS8SE15</accession>
<dbReference type="Pfam" id="PF17048">
    <property type="entry name" value="Ceramidse_alk_C"/>
    <property type="match status" value="1"/>
</dbReference>